<organism evidence="2 3">
    <name type="scientific">Pestalotiopsis fici (strain W106-1 / CGMCC3.15140)</name>
    <dbReference type="NCBI Taxonomy" id="1229662"/>
    <lineage>
        <taxon>Eukaryota</taxon>
        <taxon>Fungi</taxon>
        <taxon>Dikarya</taxon>
        <taxon>Ascomycota</taxon>
        <taxon>Pezizomycotina</taxon>
        <taxon>Sordariomycetes</taxon>
        <taxon>Xylariomycetidae</taxon>
        <taxon>Amphisphaeriales</taxon>
        <taxon>Sporocadaceae</taxon>
        <taxon>Pestalotiopsis</taxon>
    </lineage>
</organism>
<feature type="compositionally biased region" description="Polar residues" evidence="1">
    <location>
        <begin position="406"/>
        <end position="421"/>
    </location>
</feature>
<dbReference type="InParanoid" id="W3WPW6"/>
<evidence type="ECO:0000313" key="3">
    <source>
        <dbReference type="Proteomes" id="UP000030651"/>
    </source>
</evidence>
<dbReference type="AlphaFoldDB" id="W3WPW6"/>
<protein>
    <submittedName>
        <fullName evidence="2">Uncharacterized protein</fullName>
    </submittedName>
</protein>
<dbReference type="KEGG" id="pfy:PFICI_12778"/>
<feature type="compositionally biased region" description="Basic and acidic residues" evidence="1">
    <location>
        <begin position="207"/>
        <end position="218"/>
    </location>
</feature>
<dbReference type="Proteomes" id="UP000030651">
    <property type="component" value="Unassembled WGS sequence"/>
</dbReference>
<dbReference type="EMBL" id="KI912118">
    <property type="protein sequence ID" value="ETS75834.1"/>
    <property type="molecule type" value="Genomic_DNA"/>
</dbReference>
<dbReference type="RefSeq" id="XP_007839550.1">
    <property type="nucleotide sequence ID" value="XM_007841359.1"/>
</dbReference>
<feature type="region of interest" description="Disordered" evidence="1">
    <location>
        <begin position="405"/>
        <end position="477"/>
    </location>
</feature>
<feature type="compositionally biased region" description="Polar residues" evidence="1">
    <location>
        <begin position="24"/>
        <end position="45"/>
    </location>
</feature>
<proteinExistence type="predicted"/>
<evidence type="ECO:0000256" key="1">
    <source>
        <dbReference type="SAM" id="MobiDB-lite"/>
    </source>
</evidence>
<feature type="compositionally biased region" description="Polar residues" evidence="1">
    <location>
        <begin position="61"/>
        <end position="113"/>
    </location>
</feature>
<feature type="region of interest" description="Disordered" evidence="1">
    <location>
        <begin position="316"/>
        <end position="337"/>
    </location>
</feature>
<reference evidence="3" key="1">
    <citation type="journal article" date="2015" name="BMC Genomics">
        <title>Genomic and transcriptomic analysis of the endophytic fungus Pestalotiopsis fici reveals its lifestyle and high potential for synthesis of natural products.</title>
        <authorList>
            <person name="Wang X."/>
            <person name="Zhang X."/>
            <person name="Liu L."/>
            <person name="Xiang M."/>
            <person name="Wang W."/>
            <person name="Sun X."/>
            <person name="Che Y."/>
            <person name="Guo L."/>
            <person name="Liu G."/>
            <person name="Guo L."/>
            <person name="Wang C."/>
            <person name="Yin W.B."/>
            <person name="Stadler M."/>
            <person name="Zhang X."/>
            <person name="Liu X."/>
        </authorList>
    </citation>
    <scope>NUCLEOTIDE SEQUENCE [LARGE SCALE GENOMIC DNA]</scope>
    <source>
        <strain evidence="3">W106-1 / CGMCC3.15140</strain>
    </source>
</reference>
<sequence length="643" mass="69728">MADHGQHNTATPTHAPSDGHPAKPNSSSEQPKVDRQQPNTNTAFTQAERLVRFRFGGPEASPSSTGSSDKNAPSQPQTVVVAETQQTSQGTQTLPSPQISNANDVTTPSQPSNVKEDKTEPNTPTSSSNDQVQPADSTRVDNGRVDPLPTEEVDSDTRNSTGTDVSSSGGPAAPHLSANVPSGVQSTGTKTPTDSASNPATGGTDQDASKQPKADSHKLQSAPAPSGDSGPLGYMVQCPNCLQTKSIEHFHHAKHAKKVVKNCRSCRELDRADQAKVKRAAKQFAQGKDAEAILIDLGVLPENSLTSSGEITVKALAPPKPAPQRDAAKQTKVPQPKETIHNCPKCDKKMPESQFFREGYSMRTCNNCATRKPATVDISVQPIQNGKDTETRDILLDKVKDACSQAAVSQPESQPSSNKRQYPSFDGLSDSMKKLKTNDTTPVNDSANRATPTQVLSQATQIQENSDRPADTAMTLRGGGGGLINIRRLNKQQKRSQRPERKAVGHHRLSALATLYDPTMSISEPIFILGRDYLTGNIPLQILARQRGLTTEELLPEARRSLILYLLEAIPEFGNILARLLKHNLFAKALDGKDITTHAQLLHLFQNEAEAFKQVLHQEDMRRKLVNALEQVRVDQIDDWCNA</sequence>
<keyword evidence="3" id="KW-1185">Reference proteome</keyword>
<feature type="compositionally biased region" description="Polar residues" evidence="1">
    <location>
        <begin position="158"/>
        <end position="169"/>
    </location>
</feature>
<feature type="compositionally biased region" description="Polar residues" evidence="1">
    <location>
        <begin position="438"/>
        <end position="464"/>
    </location>
</feature>
<feature type="region of interest" description="Disordered" evidence="1">
    <location>
        <begin position="1"/>
        <end position="231"/>
    </location>
</feature>
<evidence type="ECO:0000313" key="2">
    <source>
        <dbReference type="EMBL" id="ETS75834.1"/>
    </source>
</evidence>
<feature type="compositionally biased region" description="Polar residues" evidence="1">
    <location>
        <begin position="121"/>
        <end position="136"/>
    </location>
</feature>
<dbReference type="GeneID" id="19277791"/>
<accession>W3WPW6</accession>
<feature type="compositionally biased region" description="Polar residues" evidence="1">
    <location>
        <begin position="179"/>
        <end position="206"/>
    </location>
</feature>
<dbReference type="OrthoDB" id="10512893at2759"/>
<gene>
    <name evidence="2" type="ORF">PFICI_12778</name>
</gene>
<dbReference type="HOGENOM" id="CLU_425840_0_0_1"/>
<name>W3WPW6_PESFW</name>